<dbReference type="STRING" id="79200.A0A161ZTK6"/>
<evidence type="ECO:0000256" key="1">
    <source>
        <dbReference type="SAM" id="MobiDB-lite"/>
    </source>
</evidence>
<feature type="compositionally biased region" description="Basic and acidic residues" evidence="1">
    <location>
        <begin position="13"/>
        <end position="35"/>
    </location>
</feature>
<feature type="compositionally biased region" description="Acidic residues" evidence="1">
    <location>
        <begin position="1"/>
        <end position="12"/>
    </location>
</feature>
<accession>A0A161ZTK6</accession>
<dbReference type="InterPro" id="IPR055290">
    <property type="entry name" value="At3g26010-like"/>
</dbReference>
<dbReference type="NCBIfam" id="TIGR01640">
    <property type="entry name" value="F_box_assoc_1"/>
    <property type="match status" value="1"/>
</dbReference>
<evidence type="ECO:0008006" key="3">
    <source>
        <dbReference type="Google" id="ProtNLM"/>
    </source>
</evidence>
<gene>
    <name evidence="2" type="ORF">DCAR_021443</name>
</gene>
<sequence>MVLPDNEIDQSDDDHSYEFIDSDDLHTDKSDHSESSFEFIGSEEMNSLKDIEEPNFAGITCEGNASDILDSETADASNNDEEQLDDMDRFSYKSTDSELNFSDECTYMEVASPISDLDDKLRRFKRRALTYEITDISGVFTVPTNLMLRGNIEIKDIAKEFILPFLPAKALVRFKAVSKEWDNRISHPFLAHLQSYCFEEMSGFFCQNGFQHFFVTLDQAAYGIPNSTLSFLPSNFKIKSSCKGLLLCQRVPDEDEENEYCVCNPATREFHVLPQSTYYHGPEPNLILAFEPSSMNFGENYKVICAFDMHDGFKMLCFDIYNSETKSWTCCSDLVCPEFEVASLEDNGLYRNGVAYWATTLGYLLALDIKNSFYQVQPICSERLKAEGILTLLDGELSYIQAYVEPSYLESGTCCDDTDDVKNTCIIEIFGGVTMRLRRRVTVKLDMKIYDTQSFKVLFAPKRDFFIFNIENVLYSCNVEEKKFEVIRSRSRGISSSTTYTPYVNSLVSLA</sequence>
<dbReference type="InterPro" id="IPR036047">
    <property type="entry name" value="F-box-like_dom_sf"/>
</dbReference>
<proteinExistence type="predicted"/>
<protein>
    <recommendedName>
        <fullName evidence="3">F-box domain-containing protein</fullName>
    </recommendedName>
</protein>
<feature type="region of interest" description="Disordered" evidence="1">
    <location>
        <begin position="1"/>
        <end position="37"/>
    </location>
</feature>
<evidence type="ECO:0000313" key="2">
    <source>
        <dbReference type="EMBL" id="KZM91192.1"/>
    </source>
</evidence>
<dbReference type="AlphaFoldDB" id="A0A161ZTK6"/>
<dbReference type="EMBL" id="LNRQ01000006">
    <property type="protein sequence ID" value="KZM91192.1"/>
    <property type="molecule type" value="Genomic_DNA"/>
</dbReference>
<organism evidence="2">
    <name type="scientific">Daucus carota subsp. sativus</name>
    <name type="common">Carrot</name>
    <dbReference type="NCBI Taxonomy" id="79200"/>
    <lineage>
        <taxon>Eukaryota</taxon>
        <taxon>Viridiplantae</taxon>
        <taxon>Streptophyta</taxon>
        <taxon>Embryophyta</taxon>
        <taxon>Tracheophyta</taxon>
        <taxon>Spermatophyta</taxon>
        <taxon>Magnoliopsida</taxon>
        <taxon>eudicotyledons</taxon>
        <taxon>Gunneridae</taxon>
        <taxon>Pentapetalae</taxon>
        <taxon>asterids</taxon>
        <taxon>campanulids</taxon>
        <taxon>Apiales</taxon>
        <taxon>Apiaceae</taxon>
        <taxon>Apioideae</taxon>
        <taxon>Scandiceae</taxon>
        <taxon>Daucinae</taxon>
        <taxon>Daucus</taxon>
        <taxon>Daucus sect. Daucus</taxon>
    </lineage>
</organism>
<dbReference type="SUPFAM" id="SSF81383">
    <property type="entry name" value="F-box domain"/>
    <property type="match status" value="1"/>
</dbReference>
<dbReference type="PANTHER" id="PTHR35546:SF25">
    <property type="entry name" value="F-BOX DOMAIN-CONTAINING PROTEIN"/>
    <property type="match status" value="1"/>
</dbReference>
<dbReference type="KEGG" id="dcr:108225555"/>
<dbReference type="PANTHER" id="PTHR35546">
    <property type="entry name" value="F-BOX PROTEIN INTERACTION DOMAIN PROTEIN-RELATED"/>
    <property type="match status" value="1"/>
</dbReference>
<dbReference type="OrthoDB" id="1916346at2759"/>
<comment type="caution">
    <text evidence="2">The sequence shown here is derived from an EMBL/GenBank/DDBJ whole genome shotgun (WGS) entry which is preliminary data.</text>
</comment>
<dbReference type="InterPro" id="IPR017451">
    <property type="entry name" value="F-box-assoc_interact_dom"/>
</dbReference>
<name>A0A161ZTK6_DAUCS</name>
<dbReference type="OMA" id="TIPIGGH"/>
<reference evidence="2" key="1">
    <citation type="journal article" date="2016" name="Nat. Genet.">
        <title>A high-quality carrot genome assembly provides new insights into carotenoid accumulation and asterid genome evolution.</title>
        <authorList>
            <person name="Iorizzo M."/>
            <person name="Ellison S."/>
            <person name="Senalik D."/>
            <person name="Zeng P."/>
            <person name="Satapoomin P."/>
            <person name="Huang J."/>
            <person name="Bowman M."/>
            <person name="Iovene M."/>
            <person name="Sanseverino W."/>
            <person name="Cavagnaro P."/>
            <person name="Yildiz M."/>
            <person name="Macko-Podgorni A."/>
            <person name="Moranska E."/>
            <person name="Grzebelus E."/>
            <person name="Grzebelus D."/>
            <person name="Ashrafi H."/>
            <person name="Zheng Z."/>
            <person name="Cheng S."/>
            <person name="Spooner D."/>
            <person name="Van Deynze A."/>
            <person name="Simon P."/>
        </authorList>
    </citation>
    <scope>NUCLEOTIDE SEQUENCE [LARGE SCALE GENOMIC DNA]</scope>
    <source>
        <tissue evidence="2">Leaf</tissue>
    </source>
</reference>
<dbReference type="Gramene" id="KZM91192">
    <property type="protein sequence ID" value="KZM91192"/>
    <property type="gene ID" value="DCAR_021443"/>
</dbReference>